<dbReference type="Pfam" id="PF02728">
    <property type="entry name" value="Cu_amine_oxidN3"/>
    <property type="match status" value="1"/>
</dbReference>
<dbReference type="InterPro" id="IPR016088">
    <property type="entry name" value="Chalcone_isomerase_3-sand"/>
</dbReference>
<dbReference type="GO" id="GO:0016787">
    <property type="term" value="F:hydrolase activity"/>
    <property type="evidence" value="ECO:0007669"/>
    <property type="project" value="InterPro"/>
</dbReference>
<dbReference type="InterPro" id="IPR049947">
    <property type="entry name" value="Cu_Am_Ox_Cu-bd"/>
</dbReference>
<dbReference type="Gene3D" id="3.40.1210.10">
    <property type="entry name" value="Survival protein SurE-like phosphatase/nucleotidase"/>
    <property type="match status" value="2"/>
</dbReference>
<evidence type="ECO:0000259" key="15">
    <source>
        <dbReference type="Pfam" id="PF16035"/>
    </source>
</evidence>
<dbReference type="InterPro" id="IPR036460">
    <property type="entry name" value="Cu_amine_oxidase_C_sf"/>
</dbReference>
<feature type="compositionally biased region" description="Low complexity" evidence="11">
    <location>
        <begin position="308"/>
        <end position="319"/>
    </location>
</feature>
<feature type="domain" description="Copper amine oxidase N3-terminal" evidence="14">
    <location>
        <begin position="353"/>
        <end position="450"/>
    </location>
</feature>
<feature type="domain" description="Survival protein SurE-like phosphatase/nucleotidase" evidence="13">
    <location>
        <begin position="14"/>
        <end position="92"/>
    </location>
</feature>
<dbReference type="Pfam" id="PF16035">
    <property type="entry name" value="Chalcone_2"/>
    <property type="match status" value="1"/>
</dbReference>
<dbReference type="InterPro" id="IPR016182">
    <property type="entry name" value="Cu_amine_oxidase_N-reg"/>
</dbReference>
<feature type="modified residue" description="2',4',5'-topaquinone" evidence="9">
    <location>
        <position position="641"/>
    </location>
</feature>
<dbReference type="InterPro" id="IPR036523">
    <property type="entry name" value="SurE-like_sf"/>
</dbReference>
<dbReference type="SUPFAM" id="SSF64167">
    <property type="entry name" value="SurE-like"/>
    <property type="match status" value="1"/>
</dbReference>
<keyword evidence="4 8" id="KW-0801">TPQ</keyword>
<evidence type="ECO:0000313" key="17">
    <source>
        <dbReference type="Proteomes" id="UP001055439"/>
    </source>
</evidence>
<dbReference type="InterPro" id="IPR016087">
    <property type="entry name" value="Chalcone_isomerase"/>
</dbReference>
<keyword evidence="17" id="KW-1185">Reference proteome</keyword>
<name>A0A9E7KUK3_9LILI</name>
<keyword evidence="5 10" id="KW-0560">Oxidoreductase</keyword>
<accession>A0A9E7KUK3</accession>
<dbReference type="SUPFAM" id="SSF54626">
    <property type="entry name" value="Chalcone isomerase"/>
    <property type="match status" value="1"/>
</dbReference>
<evidence type="ECO:0000256" key="8">
    <source>
        <dbReference type="PIRSR" id="PIRSR600269-50"/>
    </source>
</evidence>
<feature type="compositionally biased region" description="Low complexity" evidence="11">
    <location>
        <begin position="288"/>
        <end position="301"/>
    </location>
</feature>
<dbReference type="PANTHER" id="PTHR10638:SF71">
    <property type="entry name" value="AMINE OXIDASE"/>
    <property type="match status" value="1"/>
</dbReference>
<dbReference type="PROSITE" id="PS01165">
    <property type="entry name" value="COPPER_AMINE_OXID_2"/>
    <property type="match status" value="1"/>
</dbReference>
<dbReference type="InterPro" id="IPR002828">
    <property type="entry name" value="SurE-like_Pase/nucleotidase"/>
</dbReference>
<protein>
    <recommendedName>
        <fullName evidence="10">Amine oxidase</fullName>
        <ecNumber evidence="10">1.4.3.-</ecNumber>
    </recommendedName>
</protein>
<dbReference type="GO" id="GO:0048038">
    <property type="term" value="F:quinone binding"/>
    <property type="evidence" value="ECO:0007669"/>
    <property type="project" value="InterPro"/>
</dbReference>
<dbReference type="Gene3D" id="2.70.98.20">
    <property type="entry name" value="Copper amine oxidase, catalytic domain"/>
    <property type="match status" value="1"/>
</dbReference>
<feature type="domain" description="Chalcone isomerase" evidence="15">
    <location>
        <begin position="1038"/>
        <end position="1203"/>
    </location>
</feature>
<dbReference type="FunFam" id="3.10.450.40:FF:000005">
    <property type="entry name" value="Amine oxidase"/>
    <property type="match status" value="1"/>
</dbReference>
<evidence type="ECO:0000256" key="5">
    <source>
        <dbReference type="ARBA" id="ARBA00023002"/>
    </source>
</evidence>
<dbReference type="PANTHER" id="PTHR10638">
    <property type="entry name" value="COPPER AMINE OXIDASE"/>
    <property type="match status" value="1"/>
</dbReference>
<evidence type="ECO:0000313" key="16">
    <source>
        <dbReference type="EMBL" id="URE32587.1"/>
    </source>
</evidence>
<dbReference type="InterPro" id="IPR016089">
    <property type="entry name" value="Chalcone_isomerase_bundle_sf"/>
</dbReference>
<evidence type="ECO:0000256" key="10">
    <source>
        <dbReference type="RuleBase" id="RU000672"/>
    </source>
</evidence>
<evidence type="ECO:0000256" key="1">
    <source>
        <dbReference type="ARBA" id="ARBA00007166"/>
    </source>
</evidence>
<dbReference type="GO" id="GO:0008131">
    <property type="term" value="F:primary methylamine oxidase activity"/>
    <property type="evidence" value="ECO:0007669"/>
    <property type="project" value="InterPro"/>
</dbReference>
<dbReference type="Proteomes" id="UP001055439">
    <property type="component" value="Chromosome 8"/>
</dbReference>
<keyword evidence="6 10" id="KW-0186">Copper</keyword>
<organism evidence="16 17">
    <name type="scientific">Musa troglodytarum</name>
    <name type="common">fe'i banana</name>
    <dbReference type="NCBI Taxonomy" id="320322"/>
    <lineage>
        <taxon>Eukaryota</taxon>
        <taxon>Viridiplantae</taxon>
        <taxon>Streptophyta</taxon>
        <taxon>Embryophyta</taxon>
        <taxon>Tracheophyta</taxon>
        <taxon>Spermatophyta</taxon>
        <taxon>Magnoliopsida</taxon>
        <taxon>Liliopsida</taxon>
        <taxon>Zingiberales</taxon>
        <taxon>Musaceae</taxon>
        <taxon>Musa</taxon>
    </lineage>
</organism>
<dbReference type="SUPFAM" id="SSF49998">
    <property type="entry name" value="Amine oxidase catalytic domain"/>
    <property type="match status" value="1"/>
</dbReference>
<dbReference type="InterPro" id="IPR015798">
    <property type="entry name" value="Cu_amine_oxidase_C"/>
</dbReference>
<dbReference type="Gene3D" id="3.50.70.10">
    <property type="match status" value="1"/>
</dbReference>
<feature type="region of interest" description="Disordered" evidence="11">
    <location>
        <begin position="279"/>
        <end position="326"/>
    </location>
</feature>
<comment type="cofactor">
    <cofactor evidence="10">
        <name>Cu cation</name>
        <dbReference type="ChEBI" id="CHEBI:23378"/>
    </cofactor>
    <text evidence="10">Contains 1 topaquinone per subunit.</text>
</comment>
<evidence type="ECO:0000256" key="3">
    <source>
        <dbReference type="ARBA" id="ARBA00022723"/>
    </source>
</evidence>
<proteinExistence type="inferred from homology"/>
<gene>
    <name evidence="16" type="ORF">MUK42_17214</name>
</gene>
<dbReference type="OrthoDB" id="5379943at2759"/>
<feature type="active site" description="Proton acceptor" evidence="8">
    <location>
        <position position="553"/>
    </location>
</feature>
<evidence type="ECO:0000256" key="6">
    <source>
        <dbReference type="ARBA" id="ARBA00023008"/>
    </source>
</evidence>
<evidence type="ECO:0000256" key="9">
    <source>
        <dbReference type="PIRSR" id="PIRSR600269-51"/>
    </source>
</evidence>
<dbReference type="Gene3D" id="3.10.450.40">
    <property type="match status" value="1"/>
</dbReference>
<reference evidence="16" key="1">
    <citation type="submission" date="2022-05" db="EMBL/GenBank/DDBJ databases">
        <title>The Musa troglodytarum L. genome provides insights into the mechanism of non-climacteric behaviour and enrichment of carotenoids.</title>
        <authorList>
            <person name="Wang J."/>
        </authorList>
    </citation>
    <scope>NUCLEOTIDE SEQUENCE</scope>
    <source>
        <tissue evidence="16">Leaf</tissue>
    </source>
</reference>
<comment type="similarity">
    <text evidence="1">Belongs to the chalcone isomerase family.</text>
</comment>
<dbReference type="InterPro" id="IPR000269">
    <property type="entry name" value="Cu_amine_oxidase"/>
</dbReference>
<dbReference type="SUPFAM" id="SSF54416">
    <property type="entry name" value="Amine oxidase N-terminal region"/>
    <property type="match status" value="1"/>
</dbReference>
<evidence type="ECO:0000259" key="12">
    <source>
        <dbReference type="Pfam" id="PF01179"/>
    </source>
</evidence>
<evidence type="ECO:0000256" key="2">
    <source>
        <dbReference type="ARBA" id="ARBA00007983"/>
    </source>
</evidence>
<dbReference type="InterPro" id="IPR015802">
    <property type="entry name" value="Cu_amine_oxidase_N3"/>
</dbReference>
<dbReference type="FunFam" id="2.70.98.20:FF:000004">
    <property type="entry name" value="Amine oxidase"/>
    <property type="match status" value="1"/>
</dbReference>
<comment type="similarity">
    <text evidence="2 10">Belongs to the copper/topaquinone oxidase family.</text>
</comment>
<feature type="domain" description="Copper amine oxidase catalytic" evidence="12">
    <location>
        <begin position="476"/>
        <end position="889"/>
    </location>
</feature>
<dbReference type="EC" id="1.4.3.-" evidence="10"/>
<comment type="PTM">
    <text evidence="9 10">Topaquinone (TPQ) is generated by copper-dependent autoxidation of a specific tyrosyl residue.</text>
</comment>
<feature type="active site" description="Schiff-base intermediate with substrate; via topaquinone" evidence="8">
    <location>
        <position position="641"/>
    </location>
</feature>
<dbReference type="Gene3D" id="1.10.890.20">
    <property type="match status" value="1"/>
</dbReference>
<evidence type="ECO:0000256" key="4">
    <source>
        <dbReference type="ARBA" id="ARBA00022772"/>
    </source>
</evidence>
<sequence length="1220" mass="133924">MDGMAIADSRPSLMVTNDDGIDAPGLRFLVDLLVAAGRYRVLVCAPDSEQSGVGHGITWHRPLSAKRVEIMGATGFAVSGTPADCASLGISGKLFVGTIPDLGGKGNVHALRLAADACLRLINAVLNELKTKTYPEGSFFNIIVPTDVANHRGFKITKQGKIMIRFGWEQTKTSTPAVETYKTENMDVDSALGFGNNASSSLVEDELLFKRVIIKENSVEAEEDTDHRAVEEGYVPSHSQKWKLCPISKPWAPLSDPCREDGAAEVALNLCSIPTRTRPTSAHLSRWPSTTSASTSPTSPTCWHGRNRAPAADARGGARSSWPRSGGETHEIVVDVTDASVVSDQVYRGSGYPIQTLEELEAAAALPLNYTPFVESARRRGVALSDVVCSTFTAGWFGEAGRGRRRLKLLCFVAGETANFYMRPMEGITVVVDLDEMRIIGYRDRVVVPVPKAEGTDYRAAKQRPPFAPETKPGVVVQPAGKGFRIDGHVIRWSNWDFHLSYDARAGLVVSLASVYDAEKGARRRVLYRGYVSEVFVPYMDPAEEWYFRTFFDAGEYGFGLWASPLEPMTDCPANAEFMDGYYAAQDGEPVKLPNVFCVFERYSGDAAWRHTELGIPKQMISEVRQEVSLVVRMVGALGNYDYVTDWEFKTSGSIKVGVSLTGILEVKGTPYTHTDQITTDVHGSLLAENTIAVYHDHFVTYYLDLDIDGLNNTFIKSKLKTARVADSSGVPRRSYWTVTREAANMEADAHVEIGSVPAELLVVNPNKKTKMGNHVGYRLIANGVPVASLLSDDDYPQMRASYGKKQVWVTPYNKSEKWAAGLYVDNSRGDDNLAAWSQRNRAIKNVDIVVWHTVGFHHIPYQEDFPLMPMLSSGFELRPSNFFESNPLIRLRSTKQTHLPNCTLIPPKPPQMPALRRAMAAAAVGAGVGLAISIALEPGACASGRGRKAGSEASPVWATLSLVKSLPPKIIVEPRSGTKFPSVVDGGRRLLGVGHLRGTALRRAINLRTTAAATVGASLESADAPWSQTCVASPITLNTGTRKTSFLGPNDFDGYAFGVYADESDVKRLRKKYSTFSVSELKGNKELIADLLDQDLRMTISLQIVNRGLSIGYLRDTFAKVVGNELQKYGGSNNKELLQRFTSIFTDEHKLLRNSIFDLSREPGYILRIRINGKEMGKMESNLICKPLLDLYVGKNAYDKQALQDIQSTLASILQERSD</sequence>
<evidence type="ECO:0000256" key="11">
    <source>
        <dbReference type="SAM" id="MobiDB-lite"/>
    </source>
</evidence>
<evidence type="ECO:0000256" key="7">
    <source>
        <dbReference type="ARBA" id="ARBA00023157"/>
    </source>
</evidence>
<keyword evidence="3 10" id="KW-0479">Metal-binding</keyword>
<dbReference type="EMBL" id="CP097510">
    <property type="protein sequence ID" value="URE32587.1"/>
    <property type="molecule type" value="Genomic_DNA"/>
</dbReference>
<evidence type="ECO:0000259" key="14">
    <source>
        <dbReference type="Pfam" id="PF02728"/>
    </source>
</evidence>
<dbReference type="GO" id="GO:0016872">
    <property type="term" value="F:intramolecular lyase activity"/>
    <property type="evidence" value="ECO:0007669"/>
    <property type="project" value="InterPro"/>
</dbReference>
<dbReference type="Pfam" id="PF01179">
    <property type="entry name" value="Cu_amine_oxid"/>
    <property type="match status" value="1"/>
</dbReference>
<dbReference type="GO" id="GO:0005507">
    <property type="term" value="F:copper ion binding"/>
    <property type="evidence" value="ECO:0007669"/>
    <property type="project" value="InterPro"/>
</dbReference>
<evidence type="ECO:0000259" key="13">
    <source>
        <dbReference type="Pfam" id="PF01975"/>
    </source>
</evidence>
<keyword evidence="7" id="KW-1015">Disulfide bond</keyword>
<dbReference type="Pfam" id="PF01975">
    <property type="entry name" value="SurE"/>
    <property type="match status" value="1"/>
</dbReference>
<dbReference type="GO" id="GO:0009308">
    <property type="term" value="P:amine metabolic process"/>
    <property type="evidence" value="ECO:0007669"/>
    <property type="project" value="UniProtKB-UniRule"/>
</dbReference>
<dbReference type="InterPro" id="IPR036298">
    <property type="entry name" value="Chalcone_isomerase_sf"/>
</dbReference>
<dbReference type="AlphaFoldDB" id="A0A9E7KUK3"/>